<accession>A0ACD5EGT9</accession>
<keyword evidence="1" id="KW-0614">Plasmid</keyword>
<organism evidence="1 2">
    <name type="scientific">Rhizobium ruizarguesonis</name>
    <dbReference type="NCBI Taxonomy" id="2081791"/>
    <lineage>
        <taxon>Bacteria</taxon>
        <taxon>Pseudomonadati</taxon>
        <taxon>Pseudomonadota</taxon>
        <taxon>Alphaproteobacteria</taxon>
        <taxon>Hyphomicrobiales</taxon>
        <taxon>Rhizobiaceae</taxon>
        <taxon>Rhizobium/Agrobacterium group</taxon>
        <taxon>Rhizobium</taxon>
    </lineage>
</organism>
<protein>
    <submittedName>
        <fullName evidence="1">Helix-turn-helix transcriptional regulator</fullName>
    </submittedName>
</protein>
<reference evidence="1" key="1">
    <citation type="submission" date="2024-10" db="EMBL/GenBank/DDBJ databases">
        <title>Strain of Rhizobium-related bacteria isolated fromm roots of Vavilovia formosa.</title>
        <authorList>
            <person name="Kimeklis A."/>
            <person name="Afonin A."/>
        </authorList>
    </citation>
    <scope>NUCLEOTIDE SEQUENCE</scope>
    <source>
        <strain evidence="1">Vaf-46</strain>
    </source>
</reference>
<dbReference type="EMBL" id="CP171851">
    <property type="protein sequence ID" value="XKM38260.1"/>
    <property type="molecule type" value="Genomic_DNA"/>
</dbReference>
<sequence length="135" mass="14959">MLENVPHRFSGALARQPTLPSPRHIRRAIDFMQANLSQSISISDVAQASQVGIRSLQEGFKRFKGMSPMAYLANLRLEAVHRDLIMTNSATTVAAIAQKWGFTHQGRFSGDYRKSYGCLPSQTLRSGHSSDPDGR</sequence>
<geneLocation type="plasmid" evidence="1 2">
    <name>unnamed5</name>
</geneLocation>
<evidence type="ECO:0000313" key="1">
    <source>
        <dbReference type="EMBL" id="XKM38260.1"/>
    </source>
</evidence>
<proteinExistence type="predicted"/>
<name>A0ACD5EGT9_9HYPH</name>
<dbReference type="Proteomes" id="UP000078465">
    <property type="component" value="Plasmid unnamed5"/>
</dbReference>
<gene>
    <name evidence="1" type="ORF">A4U53_004255</name>
</gene>
<evidence type="ECO:0000313" key="2">
    <source>
        <dbReference type="Proteomes" id="UP000078465"/>
    </source>
</evidence>